<dbReference type="RefSeq" id="WP_353980250.1">
    <property type="nucleotide sequence ID" value="NZ_CP159578.1"/>
</dbReference>
<dbReference type="CDD" id="cd07178">
    <property type="entry name" value="terB_like_YebE"/>
    <property type="match status" value="1"/>
</dbReference>
<feature type="region of interest" description="Disordered" evidence="1">
    <location>
        <begin position="77"/>
        <end position="116"/>
    </location>
</feature>
<reference evidence="2" key="1">
    <citation type="submission" date="2024-06" db="EMBL/GenBank/DDBJ databases">
        <title>Complete genome of Salinicola endophyticus HNIBRBA4755.</title>
        <authorList>
            <person name="Shin S.Y."/>
            <person name="Kang H."/>
            <person name="Song J."/>
        </authorList>
    </citation>
    <scope>NUCLEOTIDE SEQUENCE</scope>
    <source>
        <strain evidence="2">HNIBRBA4755</strain>
    </source>
</reference>
<dbReference type="InterPro" id="IPR029024">
    <property type="entry name" value="TerB-like"/>
</dbReference>
<dbReference type="AlphaFoldDB" id="A0AB74UF04"/>
<proteinExistence type="predicted"/>
<organism evidence="2">
    <name type="scientific">Salinicola endophyticus</name>
    <dbReference type="NCBI Taxonomy" id="1949083"/>
    <lineage>
        <taxon>Bacteria</taxon>
        <taxon>Pseudomonadati</taxon>
        <taxon>Pseudomonadota</taxon>
        <taxon>Gammaproteobacteria</taxon>
        <taxon>Oceanospirillales</taxon>
        <taxon>Halomonadaceae</taxon>
        <taxon>Salinicola</taxon>
    </lineage>
</organism>
<dbReference type="InterPro" id="IPR007486">
    <property type="entry name" value="YebE"/>
</dbReference>
<dbReference type="SUPFAM" id="SSF158682">
    <property type="entry name" value="TerB-like"/>
    <property type="match status" value="1"/>
</dbReference>
<gene>
    <name evidence="2" type="ORF">ABV408_17995</name>
</gene>
<name>A0AB74UF04_9GAMM</name>
<evidence type="ECO:0000256" key="1">
    <source>
        <dbReference type="SAM" id="MobiDB-lite"/>
    </source>
</evidence>
<feature type="compositionally biased region" description="Low complexity" evidence="1">
    <location>
        <begin position="77"/>
        <end position="103"/>
    </location>
</feature>
<dbReference type="Gene3D" id="1.10.3680.10">
    <property type="entry name" value="TerB-like"/>
    <property type="match status" value="1"/>
</dbReference>
<sequence length="230" mass="24066">MNAQRILSQLMQQAGSGQRQKAGSGGFDVKSLLGGGALGLLVGSKRGRSLGGKAIKYGALAGIGALAWKAWQAHQAQQSTPAEATPAEATPAEATPAEATSAADQPLEQLSGERQETRSRGILKAMIAAARADGHIDAAERAALAEQIDALGADDELHAWVEREMSAPLDAEAIARDADSPQAAREIYLASVAIIDDQNPMEKAWLDQLAQALSLDGEMRQALEREVHAG</sequence>
<evidence type="ECO:0000313" key="2">
    <source>
        <dbReference type="EMBL" id="XCJ79311.1"/>
    </source>
</evidence>
<protein>
    <submittedName>
        <fullName evidence="2">Tellurite resistance TerB family protein</fullName>
    </submittedName>
</protein>
<accession>A0AB74UF04</accession>
<dbReference type="Pfam" id="PF04391">
    <property type="entry name" value="DUF533"/>
    <property type="match status" value="1"/>
</dbReference>
<dbReference type="EMBL" id="CP159578">
    <property type="protein sequence ID" value="XCJ79311.1"/>
    <property type="molecule type" value="Genomic_DNA"/>
</dbReference>